<reference evidence="2 3" key="1">
    <citation type="submission" date="2020-08" db="EMBL/GenBank/DDBJ databases">
        <title>Sequencing the genomes of 1000 actinobacteria strains.</title>
        <authorList>
            <person name="Klenk H.-P."/>
        </authorList>
    </citation>
    <scope>NUCLEOTIDE SEQUENCE [LARGE SCALE GENOMIC DNA]</scope>
    <source>
        <strain evidence="2 3">DSM 44320</strain>
    </source>
</reference>
<dbReference type="GeneID" id="95388310"/>
<keyword evidence="3" id="KW-1185">Reference proteome</keyword>
<sequence length="57" mass="6048">MSSPSCSWPWRLLQGLGTLKTVTADALPAVAATVLSAALVAPLVVPEASRAWFARRR</sequence>
<keyword evidence="1" id="KW-1133">Transmembrane helix</keyword>
<evidence type="ECO:0000313" key="3">
    <source>
        <dbReference type="Proteomes" id="UP000579945"/>
    </source>
</evidence>
<dbReference type="AlphaFoldDB" id="A0A7W5V5H6"/>
<dbReference type="Proteomes" id="UP000579945">
    <property type="component" value="Unassembled WGS sequence"/>
</dbReference>
<dbReference type="EMBL" id="JACIBV010000001">
    <property type="protein sequence ID" value="MBB3725914.1"/>
    <property type="molecule type" value="Genomic_DNA"/>
</dbReference>
<evidence type="ECO:0000313" key="2">
    <source>
        <dbReference type="EMBL" id="MBB3725914.1"/>
    </source>
</evidence>
<keyword evidence="1" id="KW-0812">Transmembrane</keyword>
<dbReference type="RefSeq" id="WP_183645440.1">
    <property type="nucleotide sequence ID" value="NZ_BAAAXX010000130.1"/>
</dbReference>
<comment type="caution">
    <text evidence="2">The sequence shown here is derived from an EMBL/GenBank/DDBJ whole genome shotgun (WGS) entry which is preliminary data.</text>
</comment>
<feature type="transmembrane region" description="Helical" evidence="1">
    <location>
        <begin position="26"/>
        <end position="45"/>
    </location>
</feature>
<name>A0A7W5V5H6_9ACTN</name>
<proteinExistence type="predicted"/>
<protein>
    <submittedName>
        <fullName evidence="2">Uncharacterized protein</fullName>
    </submittedName>
</protein>
<organism evidence="2 3">
    <name type="scientific">Nonomuraea dietziae</name>
    <dbReference type="NCBI Taxonomy" id="65515"/>
    <lineage>
        <taxon>Bacteria</taxon>
        <taxon>Bacillati</taxon>
        <taxon>Actinomycetota</taxon>
        <taxon>Actinomycetes</taxon>
        <taxon>Streptosporangiales</taxon>
        <taxon>Streptosporangiaceae</taxon>
        <taxon>Nonomuraea</taxon>
    </lineage>
</organism>
<evidence type="ECO:0000256" key="1">
    <source>
        <dbReference type="SAM" id="Phobius"/>
    </source>
</evidence>
<accession>A0A7W5V5H6</accession>
<gene>
    <name evidence="2" type="ORF">FHR33_001774</name>
</gene>
<keyword evidence="1" id="KW-0472">Membrane</keyword>